<protein>
    <submittedName>
        <fullName evidence="4">Peptidase M16 domain protein</fullName>
    </submittedName>
</protein>
<dbReference type="EMBL" id="GG745551">
    <property type="protein sequence ID" value="EFD92887.1"/>
    <property type="molecule type" value="Genomic_DNA"/>
</dbReference>
<dbReference type="SUPFAM" id="SSF63411">
    <property type="entry name" value="LuxS/MPP-like metallohydrolase"/>
    <property type="match status" value="2"/>
</dbReference>
<evidence type="ECO:0000313" key="4">
    <source>
        <dbReference type="EMBL" id="EFD92887.1"/>
    </source>
</evidence>
<dbReference type="InterPro" id="IPR007863">
    <property type="entry name" value="Peptidase_M16_C"/>
</dbReference>
<dbReference type="GO" id="GO:0046872">
    <property type="term" value="F:metal ion binding"/>
    <property type="evidence" value="ECO:0007669"/>
    <property type="project" value="InterPro"/>
</dbReference>
<dbReference type="Pfam" id="PF00675">
    <property type="entry name" value="Peptidase_M16"/>
    <property type="match status" value="1"/>
</dbReference>
<dbReference type="InterPro" id="IPR011249">
    <property type="entry name" value="Metalloenz_LuxS/M16"/>
</dbReference>
<dbReference type="AlphaFoldDB" id="D6GV86"/>
<organism evidence="4 5">
    <name type="scientific">Candidatus Parvarchaeum acidophilus ARMAN-5</name>
    <dbReference type="NCBI Taxonomy" id="662762"/>
    <lineage>
        <taxon>Archaea</taxon>
        <taxon>Candidatus Parvarchaeota</taxon>
        <taxon>Candidatus Parvarchaeum</taxon>
    </lineage>
</organism>
<feature type="domain" description="Peptidase M16 N-terminal" evidence="2">
    <location>
        <begin position="31"/>
        <end position="150"/>
    </location>
</feature>
<dbReference type="Pfam" id="PF05193">
    <property type="entry name" value="Peptidase_M16_C"/>
    <property type="match status" value="1"/>
</dbReference>
<feature type="domain" description="Peptidase M16 C-terminal" evidence="3">
    <location>
        <begin position="167"/>
        <end position="341"/>
    </location>
</feature>
<dbReference type="Gene3D" id="3.30.830.10">
    <property type="entry name" value="Metalloenzyme, LuxS/M16 peptidase-like"/>
    <property type="match status" value="2"/>
</dbReference>
<evidence type="ECO:0000256" key="1">
    <source>
        <dbReference type="ARBA" id="ARBA00007261"/>
    </source>
</evidence>
<dbReference type="InterPro" id="IPR050361">
    <property type="entry name" value="MPP/UQCRC_Complex"/>
</dbReference>
<dbReference type="PANTHER" id="PTHR11851:SF49">
    <property type="entry name" value="MITOCHONDRIAL-PROCESSING PEPTIDASE SUBUNIT ALPHA"/>
    <property type="match status" value="1"/>
</dbReference>
<dbReference type="Proteomes" id="UP000009376">
    <property type="component" value="Unassembled WGS sequence"/>
</dbReference>
<proteinExistence type="inferred from homology"/>
<dbReference type="InterPro" id="IPR011765">
    <property type="entry name" value="Pept_M16_N"/>
</dbReference>
<evidence type="ECO:0000259" key="2">
    <source>
        <dbReference type="Pfam" id="PF00675"/>
    </source>
</evidence>
<evidence type="ECO:0000313" key="5">
    <source>
        <dbReference type="Proteomes" id="UP000009376"/>
    </source>
</evidence>
<dbReference type="PANTHER" id="PTHR11851">
    <property type="entry name" value="METALLOPROTEASE"/>
    <property type="match status" value="1"/>
</dbReference>
<comment type="similarity">
    <text evidence="1">Belongs to the peptidase M16 family.</text>
</comment>
<accession>D6GV86</accession>
<name>D6GV86_PARA5</name>
<reference evidence="4 5" key="1">
    <citation type="journal article" date="2010" name="Proc. Natl. Acad. Sci. U.S.A.">
        <title>Enigmatic, ultrasmall, uncultivated Archaea.</title>
        <authorList>
            <person name="Baker B.J."/>
            <person name="Comolli L.R."/>
            <person name="Dick G.J."/>
            <person name="Hauser L.J."/>
            <person name="Hyatt D."/>
            <person name="Dill B.D."/>
            <person name="Land M.L."/>
            <person name="Verberkmoes N.C."/>
            <person name="Hettich R.L."/>
            <person name="Banfield J.F."/>
        </authorList>
    </citation>
    <scope>NUCLEOTIDE SEQUENCE [LARGE SCALE GENOMIC DNA]</scope>
</reference>
<sequence length="415" mass="47400">MKISKTESGMPYILYPLKTGYTALASITAFGALDENKKHSAHTLEHMLFEGTKTKNYRDIDETLSYNAIEYNAATYTDTIKIYTLGVTRKTDILIDLISDTVQNSIFPSERLEKEKGPIKNELKADKNGPVVNYYTIVYEALYGNNGEGKKIVRWARPPTGPEIDALTVEDLKREYERAFVPENMVFIAYGGMNLDKISKTIDDKFSSFYRKGPKRDFSEIKPLGKKKEIGVENPKSPYSRLEMFIPTTGFKIDNRKEYLSLSMISTILNNNLYKTLRQENGLIYSINVENNGHIRFGTLNVYTESSSNDFLKVRRIIDKEIDRIHAGEIDPDYIKKIKSASRDAYIVEKYRNPISSAIRIALLELQARVISGYENYSLLSQKPIDITTDDIRAACDKYINLDRAVNLSFINKKT</sequence>
<gene>
    <name evidence="4" type="ORF">BJBARM5_0394</name>
</gene>
<evidence type="ECO:0000259" key="3">
    <source>
        <dbReference type="Pfam" id="PF05193"/>
    </source>
</evidence>